<dbReference type="EMBL" id="JARJCM010000193">
    <property type="protein sequence ID" value="KAJ7023165.1"/>
    <property type="molecule type" value="Genomic_DNA"/>
</dbReference>
<organism evidence="2 3">
    <name type="scientific">Mycena alexandri</name>
    <dbReference type="NCBI Taxonomy" id="1745969"/>
    <lineage>
        <taxon>Eukaryota</taxon>
        <taxon>Fungi</taxon>
        <taxon>Dikarya</taxon>
        <taxon>Basidiomycota</taxon>
        <taxon>Agaricomycotina</taxon>
        <taxon>Agaricomycetes</taxon>
        <taxon>Agaricomycetidae</taxon>
        <taxon>Agaricales</taxon>
        <taxon>Marasmiineae</taxon>
        <taxon>Mycenaceae</taxon>
        <taxon>Mycena</taxon>
    </lineage>
</organism>
<feature type="region of interest" description="Disordered" evidence="1">
    <location>
        <begin position="14"/>
        <end position="42"/>
    </location>
</feature>
<name>A0AAD6WSA7_9AGAR</name>
<proteinExistence type="predicted"/>
<reference evidence="2" key="1">
    <citation type="submission" date="2023-03" db="EMBL/GenBank/DDBJ databases">
        <title>Massive genome expansion in bonnet fungi (Mycena s.s.) driven by repeated elements and novel gene families across ecological guilds.</title>
        <authorList>
            <consortium name="Lawrence Berkeley National Laboratory"/>
            <person name="Harder C.B."/>
            <person name="Miyauchi S."/>
            <person name="Viragh M."/>
            <person name="Kuo A."/>
            <person name="Thoen E."/>
            <person name="Andreopoulos B."/>
            <person name="Lu D."/>
            <person name="Skrede I."/>
            <person name="Drula E."/>
            <person name="Henrissat B."/>
            <person name="Morin E."/>
            <person name="Kohler A."/>
            <person name="Barry K."/>
            <person name="LaButti K."/>
            <person name="Morin E."/>
            <person name="Salamov A."/>
            <person name="Lipzen A."/>
            <person name="Mereny Z."/>
            <person name="Hegedus B."/>
            <person name="Baldrian P."/>
            <person name="Stursova M."/>
            <person name="Weitz H."/>
            <person name="Taylor A."/>
            <person name="Grigoriev I.V."/>
            <person name="Nagy L.G."/>
            <person name="Martin F."/>
            <person name="Kauserud H."/>
        </authorList>
    </citation>
    <scope>NUCLEOTIDE SEQUENCE</scope>
    <source>
        <strain evidence="2">CBHHK200</strain>
    </source>
</reference>
<dbReference type="AlphaFoldDB" id="A0AAD6WSA7"/>
<evidence type="ECO:0000313" key="2">
    <source>
        <dbReference type="EMBL" id="KAJ7023165.1"/>
    </source>
</evidence>
<accession>A0AAD6WSA7</accession>
<gene>
    <name evidence="2" type="ORF">C8F04DRAFT_1135206</name>
</gene>
<comment type="caution">
    <text evidence="2">The sequence shown here is derived from an EMBL/GenBank/DDBJ whole genome shotgun (WGS) entry which is preliminary data.</text>
</comment>
<dbReference type="Proteomes" id="UP001218188">
    <property type="component" value="Unassembled WGS sequence"/>
</dbReference>
<protein>
    <submittedName>
        <fullName evidence="2">Uncharacterized protein</fullName>
    </submittedName>
</protein>
<feature type="region of interest" description="Disordered" evidence="1">
    <location>
        <begin position="93"/>
        <end position="134"/>
    </location>
</feature>
<sequence length="356" mass="40332">MAFVAEWPLSPHVGTQNGFAPHQSAGPSTASRRQRNDTLPRTTRLDLQESLWSRWMWPCLRVRGDKPIPATCHPSCDACSALFATQVIQDRKYNEAPQPIQRPSCDESDTEDDVSVDSVSSWGGQKKKARTSKPRSAVNLSFTTIALEAPTLKKKGARTEAQRRAHLEGDAWTTKVAPHYVGCRGCKQIIRLDRRSRYYPGLWEKHRERCNGVKIGLVEVRTFTRPSHWTGFLTHYGWHRRIIPTSPRKSKSRLLSKRVHRSIRWSWPRANPVRRRKMAPSSECLLTAYQTTAHIKVSCHVPIVWFSEPAGALCSLPCIRPNLYPSSFVSAGSDNSYRAFRIRSPATASSTEMRTS</sequence>
<evidence type="ECO:0000256" key="1">
    <source>
        <dbReference type="SAM" id="MobiDB-lite"/>
    </source>
</evidence>
<evidence type="ECO:0000313" key="3">
    <source>
        <dbReference type="Proteomes" id="UP001218188"/>
    </source>
</evidence>
<keyword evidence="3" id="KW-1185">Reference proteome</keyword>
<feature type="compositionally biased region" description="Acidic residues" evidence="1">
    <location>
        <begin position="106"/>
        <end position="115"/>
    </location>
</feature>